<feature type="domain" description="FAD/NAD(P)-binding" evidence="4">
    <location>
        <begin position="10"/>
        <end position="310"/>
    </location>
</feature>
<dbReference type="Pfam" id="PF07992">
    <property type="entry name" value="Pyr_redox_2"/>
    <property type="match status" value="1"/>
</dbReference>
<dbReference type="PRINTS" id="PR00469">
    <property type="entry name" value="PNDRDTASEII"/>
</dbReference>
<keyword evidence="3" id="KW-0560">Oxidoreductase</keyword>
<name>A0A8H4J0Y1_9PEZI</name>
<dbReference type="PRINTS" id="PR00368">
    <property type="entry name" value="FADPNR"/>
</dbReference>
<evidence type="ECO:0000313" key="6">
    <source>
        <dbReference type="Proteomes" id="UP000572817"/>
    </source>
</evidence>
<reference evidence="5" key="1">
    <citation type="submission" date="2020-04" db="EMBL/GenBank/DDBJ databases">
        <title>Genome Assembly and Annotation of Botryosphaeria dothidea sdau 11-99, a Latent Pathogen of Apple Fruit Ring Rot in China.</title>
        <authorList>
            <person name="Yu C."/>
            <person name="Diao Y."/>
            <person name="Lu Q."/>
            <person name="Zhao J."/>
            <person name="Cui S."/>
            <person name="Peng C."/>
            <person name="He B."/>
            <person name="Liu H."/>
        </authorList>
    </citation>
    <scope>NUCLEOTIDE SEQUENCE [LARGE SCALE GENOMIC DNA]</scope>
    <source>
        <strain evidence="5">Sdau11-99</strain>
    </source>
</reference>
<evidence type="ECO:0000256" key="3">
    <source>
        <dbReference type="ARBA" id="ARBA00023002"/>
    </source>
</evidence>
<dbReference type="SUPFAM" id="SSF51905">
    <property type="entry name" value="FAD/NAD(P)-binding domain"/>
    <property type="match status" value="1"/>
</dbReference>
<organism evidence="5 6">
    <name type="scientific">Botryosphaeria dothidea</name>
    <dbReference type="NCBI Taxonomy" id="55169"/>
    <lineage>
        <taxon>Eukaryota</taxon>
        <taxon>Fungi</taxon>
        <taxon>Dikarya</taxon>
        <taxon>Ascomycota</taxon>
        <taxon>Pezizomycotina</taxon>
        <taxon>Dothideomycetes</taxon>
        <taxon>Dothideomycetes incertae sedis</taxon>
        <taxon>Botryosphaeriales</taxon>
        <taxon>Botryosphaeriaceae</taxon>
        <taxon>Botryosphaeria</taxon>
    </lineage>
</organism>
<keyword evidence="2" id="KW-0285">Flavoprotein</keyword>
<sequence>MAGQTTDVADVLIVGAGPAGLSCATVLTRLFWKTVIFDSGEFRYKESKHFHMVPGYDHRSLLTYVGDIRRDLTTRYKTNTFVNAKATHVEKLSEGEHAGFFRIADANGQHWLGRKVVLAIGNIERFPNIPGYEDCWIKGIFHCQVHRGFEVAGCKMAGVLAVEGDASLFKARHLALEAKAIAQRVTVFTNGNEELAGQVQDALKEWPESLYTVDTRRIKQLVKGPDASDVEIRFDDSTSTTVNYIIHRPVPEIPGPFVQQLGLEIDNSGIINPGFIKVSGIFNETNVPGIFAVGDCASAFKVVPSGVNMGSFTAAGLAAQLAAETPSRHGCLSE</sequence>
<dbReference type="AlphaFoldDB" id="A0A8H4J0Y1"/>
<evidence type="ECO:0000256" key="2">
    <source>
        <dbReference type="ARBA" id="ARBA00022630"/>
    </source>
</evidence>
<comment type="caution">
    <text evidence="5">The sequence shown here is derived from an EMBL/GenBank/DDBJ whole genome shotgun (WGS) entry which is preliminary data.</text>
</comment>
<gene>
    <name evidence="5" type="ORF">GTA08_BOTSDO13744</name>
</gene>
<dbReference type="GO" id="GO:0097237">
    <property type="term" value="P:cellular response to toxic substance"/>
    <property type="evidence" value="ECO:0007669"/>
    <property type="project" value="UniProtKB-ARBA"/>
</dbReference>
<dbReference type="GO" id="GO:0016491">
    <property type="term" value="F:oxidoreductase activity"/>
    <property type="evidence" value="ECO:0007669"/>
    <property type="project" value="UniProtKB-KW"/>
</dbReference>
<evidence type="ECO:0000256" key="1">
    <source>
        <dbReference type="ARBA" id="ARBA00009333"/>
    </source>
</evidence>
<accession>A0A8H4J0Y1</accession>
<evidence type="ECO:0000259" key="4">
    <source>
        <dbReference type="Pfam" id="PF07992"/>
    </source>
</evidence>
<protein>
    <submittedName>
        <fullName evidence="5">Pyridine nucleotide-disulfide oxidoreductase class-2</fullName>
    </submittedName>
</protein>
<dbReference type="InterPro" id="IPR036188">
    <property type="entry name" value="FAD/NAD-bd_sf"/>
</dbReference>
<keyword evidence="6" id="KW-1185">Reference proteome</keyword>
<dbReference type="PANTHER" id="PTHR48105">
    <property type="entry name" value="THIOREDOXIN REDUCTASE 1-RELATED-RELATED"/>
    <property type="match status" value="1"/>
</dbReference>
<dbReference type="Gene3D" id="3.50.50.60">
    <property type="entry name" value="FAD/NAD(P)-binding domain"/>
    <property type="match status" value="2"/>
</dbReference>
<dbReference type="InterPro" id="IPR023753">
    <property type="entry name" value="FAD/NAD-binding_dom"/>
</dbReference>
<proteinExistence type="inferred from homology"/>
<dbReference type="EMBL" id="WWBZ02000013">
    <property type="protein sequence ID" value="KAF4310769.1"/>
    <property type="molecule type" value="Genomic_DNA"/>
</dbReference>
<dbReference type="OrthoDB" id="10260355at2759"/>
<dbReference type="InterPro" id="IPR050097">
    <property type="entry name" value="Ferredoxin-NADP_redctase_2"/>
</dbReference>
<evidence type="ECO:0000313" key="5">
    <source>
        <dbReference type="EMBL" id="KAF4310769.1"/>
    </source>
</evidence>
<comment type="similarity">
    <text evidence="1">Belongs to the class-II pyridine nucleotide-disulfide oxidoreductase family.</text>
</comment>
<dbReference type="Proteomes" id="UP000572817">
    <property type="component" value="Unassembled WGS sequence"/>
</dbReference>